<name>A0A8H6LVD5_9AGAR</name>
<dbReference type="OrthoDB" id="1418352at2759"/>
<feature type="region of interest" description="Disordered" evidence="1">
    <location>
        <begin position="25"/>
        <end position="48"/>
    </location>
</feature>
<organism evidence="2 3">
    <name type="scientific">Ephemerocybe angulata</name>
    <dbReference type="NCBI Taxonomy" id="980116"/>
    <lineage>
        <taxon>Eukaryota</taxon>
        <taxon>Fungi</taxon>
        <taxon>Dikarya</taxon>
        <taxon>Basidiomycota</taxon>
        <taxon>Agaricomycotina</taxon>
        <taxon>Agaricomycetes</taxon>
        <taxon>Agaricomycetidae</taxon>
        <taxon>Agaricales</taxon>
        <taxon>Agaricineae</taxon>
        <taxon>Psathyrellaceae</taxon>
        <taxon>Ephemerocybe</taxon>
    </lineage>
</organism>
<evidence type="ECO:0000313" key="2">
    <source>
        <dbReference type="EMBL" id="KAF6742187.1"/>
    </source>
</evidence>
<evidence type="ECO:0000256" key="1">
    <source>
        <dbReference type="SAM" id="MobiDB-lite"/>
    </source>
</evidence>
<proteinExistence type="predicted"/>
<accession>A0A8H6LVD5</accession>
<evidence type="ECO:0000313" key="3">
    <source>
        <dbReference type="Proteomes" id="UP000521943"/>
    </source>
</evidence>
<dbReference type="AlphaFoldDB" id="A0A8H6LVD5"/>
<sequence>MATTQLLEKADAALAAKNVKEAEKLPAADAARPGEGARKAGRALTGPKERTVARDYTVAILHVVDGESQDRQTHYDVQKQTLVDNIAWAKAEKRSFLTHSLVTRLKTSHHLHLPSFDPNYLIERLDGIPTYGPEPPDLPLSEFAFQRRDVNAKRHNAFVHSIDRKESENHASGNLGRGLGTAQRIERELMGV</sequence>
<dbReference type="Proteomes" id="UP000521943">
    <property type="component" value="Unassembled WGS sequence"/>
</dbReference>
<dbReference type="EMBL" id="JACGCI010000196">
    <property type="protein sequence ID" value="KAF6742187.1"/>
    <property type="molecule type" value="Genomic_DNA"/>
</dbReference>
<protein>
    <submittedName>
        <fullName evidence="2">Uncharacterized protein</fullName>
    </submittedName>
</protein>
<keyword evidence="3" id="KW-1185">Reference proteome</keyword>
<comment type="caution">
    <text evidence="2">The sequence shown here is derived from an EMBL/GenBank/DDBJ whole genome shotgun (WGS) entry which is preliminary data.</text>
</comment>
<gene>
    <name evidence="2" type="ORF">DFP72DRAFT_860888</name>
</gene>
<reference evidence="2 3" key="1">
    <citation type="submission" date="2020-07" db="EMBL/GenBank/DDBJ databases">
        <title>Comparative genomics of pyrophilous fungi reveals a link between fire events and developmental genes.</title>
        <authorList>
            <consortium name="DOE Joint Genome Institute"/>
            <person name="Steindorff A.S."/>
            <person name="Carver A."/>
            <person name="Calhoun S."/>
            <person name="Stillman K."/>
            <person name="Liu H."/>
            <person name="Lipzen A."/>
            <person name="Pangilinan J."/>
            <person name="Labutti K."/>
            <person name="Bruns T.D."/>
            <person name="Grigoriev I.V."/>
        </authorList>
    </citation>
    <scope>NUCLEOTIDE SEQUENCE [LARGE SCALE GENOMIC DNA]</scope>
    <source>
        <strain evidence="2 3">CBS 144469</strain>
    </source>
</reference>